<reference evidence="3" key="1">
    <citation type="submission" date="2023-04" db="EMBL/GenBank/DDBJ databases">
        <title>Chromosome-level genome of Chaenocephalus aceratus.</title>
        <authorList>
            <person name="Park H."/>
        </authorList>
    </citation>
    <scope>NUCLEOTIDE SEQUENCE</scope>
    <source>
        <strain evidence="3">DE</strain>
        <tissue evidence="3">Muscle</tissue>
    </source>
</reference>
<feature type="chain" id="PRO_5042032856" evidence="2">
    <location>
        <begin position="24"/>
        <end position="162"/>
    </location>
</feature>
<dbReference type="SUPFAM" id="SSF56235">
    <property type="entry name" value="N-terminal nucleophile aminohydrolases (Ntn hydrolases)"/>
    <property type="match status" value="1"/>
</dbReference>
<keyword evidence="2" id="KW-0732">Signal</keyword>
<accession>A0AAD9FFQ0</accession>
<dbReference type="AlphaFoldDB" id="A0AAD9FFQ0"/>
<keyword evidence="3" id="KW-0647">Proteasome</keyword>
<dbReference type="EMBL" id="JASDAP010000009">
    <property type="protein sequence ID" value="KAK1896990.1"/>
    <property type="molecule type" value="Genomic_DNA"/>
</dbReference>
<feature type="region of interest" description="Disordered" evidence="1">
    <location>
        <begin position="122"/>
        <end position="162"/>
    </location>
</feature>
<gene>
    <name evidence="3" type="ORF">KUDE01_016531</name>
</gene>
<evidence type="ECO:0000256" key="1">
    <source>
        <dbReference type="SAM" id="MobiDB-lite"/>
    </source>
</evidence>
<evidence type="ECO:0000313" key="3">
    <source>
        <dbReference type="EMBL" id="KAK1896990.1"/>
    </source>
</evidence>
<dbReference type="Gene3D" id="3.60.20.10">
    <property type="entry name" value="Glutamine Phosphoribosylpyrophosphate, subunit 1, domain 1"/>
    <property type="match status" value="1"/>
</dbReference>
<dbReference type="GO" id="GO:0000502">
    <property type="term" value="C:proteasome complex"/>
    <property type="evidence" value="ECO:0007669"/>
    <property type="project" value="UniProtKB-KW"/>
</dbReference>
<keyword evidence="4" id="KW-1185">Reference proteome</keyword>
<evidence type="ECO:0000256" key="2">
    <source>
        <dbReference type="SAM" id="SignalP"/>
    </source>
</evidence>
<feature type="signal peptide" evidence="2">
    <location>
        <begin position="1"/>
        <end position="23"/>
    </location>
</feature>
<organism evidence="3 4">
    <name type="scientific">Dissostichus eleginoides</name>
    <name type="common">Patagonian toothfish</name>
    <name type="synonym">Dissostichus amissus</name>
    <dbReference type="NCBI Taxonomy" id="100907"/>
    <lineage>
        <taxon>Eukaryota</taxon>
        <taxon>Metazoa</taxon>
        <taxon>Chordata</taxon>
        <taxon>Craniata</taxon>
        <taxon>Vertebrata</taxon>
        <taxon>Euteleostomi</taxon>
        <taxon>Actinopterygii</taxon>
        <taxon>Neopterygii</taxon>
        <taxon>Teleostei</taxon>
        <taxon>Neoteleostei</taxon>
        <taxon>Acanthomorphata</taxon>
        <taxon>Eupercaria</taxon>
        <taxon>Perciformes</taxon>
        <taxon>Notothenioidei</taxon>
        <taxon>Nototheniidae</taxon>
        <taxon>Dissostichus</taxon>
    </lineage>
</organism>
<dbReference type="InterPro" id="IPR029055">
    <property type="entry name" value="Ntn_hydrolases_N"/>
</dbReference>
<dbReference type="Proteomes" id="UP001228049">
    <property type="component" value="Unassembled WGS sequence"/>
</dbReference>
<sequence length="162" mass="18330">MQELVLVILTVLKVLSELDQCSAKLRQEASSGPVCSTSAVTDSPAGGALLRGFGVPLRLLHPGPGVRWDLTLQEATSIAREAVYRATHRDAWSGNCVDVFHVSSAGWKRRGREDLREEYYRERERRGGEDLRRSITERGTDGRGQDLREEYYRERERRGGRT</sequence>
<name>A0AAD9FFQ0_DISEL</name>
<comment type="caution">
    <text evidence="3">The sequence shown here is derived from an EMBL/GenBank/DDBJ whole genome shotgun (WGS) entry which is preliminary data.</text>
</comment>
<protein>
    <submittedName>
        <fullName evidence="3">Proteasome subunit beta type-5</fullName>
    </submittedName>
</protein>
<proteinExistence type="predicted"/>
<evidence type="ECO:0000313" key="4">
    <source>
        <dbReference type="Proteomes" id="UP001228049"/>
    </source>
</evidence>